<dbReference type="PANTHER" id="PTHR46791:SF5">
    <property type="entry name" value="CLR5 DOMAIN-CONTAINING PROTEIN-RELATED"/>
    <property type="match status" value="1"/>
</dbReference>
<accession>A0AAW0P9T6</accession>
<sequence>MNVTCVTTYTYGTAQRGELSFMVELMDSVALWCSCGLQRSCFVHAVAQYGMHSRVRTDRGGENNAVALLMNTFRGEHRGSAIQGRSVHNERIERLWGDLWRGLTNVYHALFHSLERDGIIDPDNEMHLWALHYVYIPRLNRLK</sequence>
<gene>
    <name evidence="2" type="ORF">WMY93_012707</name>
</gene>
<keyword evidence="3" id="KW-1185">Reference proteome</keyword>
<evidence type="ECO:0000259" key="1">
    <source>
        <dbReference type="Pfam" id="PF24764"/>
    </source>
</evidence>
<dbReference type="AlphaFoldDB" id="A0AAW0P9T6"/>
<comment type="caution">
    <text evidence="2">The sequence shown here is derived from an EMBL/GenBank/DDBJ whole genome shotgun (WGS) entry which is preliminary data.</text>
</comment>
<feature type="domain" description="Integrase core" evidence="1">
    <location>
        <begin position="41"/>
        <end position="141"/>
    </location>
</feature>
<dbReference type="PANTHER" id="PTHR46791">
    <property type="entry name" value="EXPRESSED PROTEIN"/>
    <property type="match status" value="1"/>
</dbReference>
<proteinExistence type="predicted"/>
<dbReference type="Proteomes" id="UP001460270">
    <property type="component" value="Unassembled WGS sequence"/>
</dbReference>
<evidence type="ECO:0000313" key="2">
    <source>
        <dbReference type="EMBL" id="KAK7912496.1"/>
    </source>
</evidence>
<protein>
    <recommendedName>
        <fullName evidence="1">Integrase core domain-containing protein</fullName>
    </recommendedName>
</protein>
<evidence type="ECO:0000313" key="3">
    <source>
        <dbReference type="Proteomes" id="UP001460270"/>
    </source>
</evidence>
<dbReference type="Pfam" id="PF24764">
    <property type="entry name" value="rva_4"/>
    <property type="match status" value="1"/>
</dbReference>
<name>A0AAW0P9T6_9GOBI</name>
<dbReference type="EMBL" id="JBBPFD010000009">
    <property type="protein sequence ID" value="KAK7912496.1"/>
    <property type="molecule type" value="Genomic_DNA"/>
</dbReference>
<reference evidence="3" key="1">
    <citation type="submission" date="2024-04" db="EMBL/GenBank/DDBJ databases">
        <title>Salinicola lusitanus LLJ914,a marine bacterium isolated from the Okinawa Trough.</title>
        <authorList>
            <person name="Li J."/>
        </authorList>
    </citation>
    <scope>NUCLEOTIDE SEQUENCE [LARGE SCALE GENOMIC DNA]</scope>
</reference>
<organism evidence="2 3">
    <name type="scientific">Mugilogobius chulae</name>
    <name type="common">yellowstripe goby</name>
    <dbReference type="NCBI Taxonomy" id="88201"/>
    <lineage>
        <taxon>Eukaryota</taxon>
        <taxon>Metazoa</taxon>
        <taxon>Chordata</taxon>
        <taxon>Craniata</taxon>
        <taxon>Vertebrata</taxon>
        <taxon>Euteleostomi</taxon>
        <taxon>Actinopterygii</taxon>
        <taxon>Neopterygii</taxon>
        <taxon>Teleostei</taxon>
        <taxon>Neoteleostei</taxon>
        <taxon>Acanthomorphata</taxon>
        <taxon>Gobiaria</taxon>
        <taxon>Gobiiformes</taxon>
        <taxon>Gobioidei</taxon>
        <taxon>Gobiidae</taxon>
        <taxon>Gobionellinae</taxon>
        <taxon>Mugilogobius</taxon>
    </lineage>
</organism>
<dbReference type="InterPro" id="IPR058913">
    <property type="entry name" value="Integrase_dom_put"/>
</dbReference>